<evidence type="ECO:0000313" key="1">
    <source>
        <dbReference type="EMBL" id="MDA3613897.1"/>
    </source>
</evidence>
<organism evidence="1 2">
    <name type="scientific">Polluticaenibacter yanchengensis</name>
    <dbReference type="NCBI Taxonomy" id="3014562"/>
    <lineage>
        <taxon>Bacteria</taxon>
        <taxon>Pseudomonadati</taxon>
        <taxon>Bacteroidota</taxon>
        <taxon>Chitinophagia</taxon>
        <taxon>Chitinophagales</taxon>
        <taxon>Chitinophagaceae</taxon>
        <taxon>Polluticaenibacter</taxon>
    </lineage>
</organism>
<dbReference type="Proteomes" id="UP001210231">
    <property type="component" value="Unassembled WGS sequence"/>
</dbReference>
<evidence type="ECO:0008006" key="3">
    <source>
        <dbReference type="Google" id="ProtNLM"/>
    </source>
</evidence>
<proteinExistence type="predicted"/>
<evidence type="ECO:0000313" key="2">
    <source>
        <dbReference type="Proteomes" id="UP001210231"/>
    </source>
</evidence>
<keyword evidence="2" id="KW-1185">Reference proteome</keyword>
<accession>A0ABT4UGB2</accession>
<dbReference type="EMBL" id="JAQGEF010000003">
    <property type="protein sequence ID" value="MDA3613897.1"/>
    <property type="molecule type" value="Genomic_DNA"/>
</dbReference>
<reference evidence="1 2" key="1">
    <citation type="submission" date="2022-12" db="EMBL/GenBank/DDBJ databases">
        <title>Chitinophagaceae gen. sp. nov., a new member of the family Chitinophagaceae, isolated from soil in a chemical factory.</title>
        <authorList>
            <person name="Ke Z."/>
        </authorList>
    </citation>
    <scope>NUCLEOTIDE SEQUENCE [LARGE SCALE GENOMIC DNA]</scope>
    <source>
        <strain evidence="1 2">LY-5</strain>
    </source>
</reference>
<comment type="caution">
    <text evidence="1">The sequence shown here is derived from an EMBL/GenBank/DDBJ whole genome shotgun (WGS) entry which is preliminary data.</text>
</comment>
<name>A0ABT4UGB2_9BACT</name>
<gene>
    <name evidence="1" type="ORF">O3P16_03695</name>
</gene>
<sequence>MQDLEPYYKWRDYYTSETDPKSPFFGKVYSEFEYSDTIYNFIIHPQWDNIGSRTLFIKILYADYKKHYAIIELIGEWNDAIENDIMTLRRNITDVLFDHGIYYFILIAENVLNFHSSERDYYEEWYDNVADEEGWIICLNLPESSQYDFKKKKLNYYIELKEVIDWRKYKPEHLFKLLNDEQKKRLR</sequence>
<protein>
    <recommendedName>
        <fullName evidence="3">DUF695 domain-containing protein</fullName>
    </recommendedName>
</protein>
<dbReference type="RefSeq" id="WP_407030227.1">
    <property type="nucleotide sequence ID" value="NZ_JAQGEF010000003.1"/>
</dbReference>